<keyword evidence="5 10" id="KW-0812">Transmembrane</keyword>
<evidence type="ECO:0000256" key="6">
    <source>
        <dbReference type="ARBA" id="ARBA00022927"/>
    </source>
</evidence>
<evidence type="ECO:0000256" key="7">
    <source>
        <dbReference type="ARBA" id="ARBA00022989"/>
    </source>
</evidence>
<protein>
    <submittedName>
        <fullName evidence="11">Preprotein translocase subunit YajC</fullName>
    </submittedName>
</protein>
<evidence type="ECO:0000256" key="4">
    <source>
        <dbReference type="ARBA" id="ARBA00022475"/>
    </source>
</evidence>
<dbReference type="PANTHER" id="PTHR33909">
    <property type="entry name" value="SEC TRANSLOCON ACCESSORY COMPLEX SUBUNIT YAJC"/>
    <property type="match status" value="1"/>
</dbReference>
<keyword evidence="6" id="KW-0653">Protein transport</keyword>
<keyword evidence="12" id="KW-1185">Reference proteome</keyword>
<dbReference type="PANTHER" id="PTHR33909:SF1">
    <property type="entry name" value="SEC TRANSLOCON ACCESSORY COMPLEX SUBUNIT YAJC"/>
    <property type="match status" value="1"/>
</dbReference>
<name>A0A1H9EYY7_9LACT</name>
<dbReference type="Pfam" id="PF02699">
    <property type="entry name" value="YajC"/>
    <property type="match status" value="1"/>
</dbReference>
<evidence type="ECO:0000256" key="2">
    <source>
        <dbReference type="ARBA" id="ARBA00006742"/>
    </source>
</evidence>
<evidence type="ECO:0000256" key="1">
    <source>
        <dbReference type="ARBA" id="ARBA00004162"/>
    </source>
</evidence>
<gene>
    <name evidence="11" type="ORF">SAMN04488558_10817</name>
</gene>
<dbReference type="OrthoDB" id="2200043at2"/>
<keyword evidence="4" id="KW-1003">Cell membrane</keyword>
<evidence type="ECO:0000256" key="8">
    <source>
        <dbReference type="ARBA" id="ARBA00023010"/>
    </source>
</evidence>
<dbReference type="InterPro" id="IPR003849">
    <property type="entry name" value="Preprotein_translocase_YajC"/>
</dbReference>
<keyword evidence="3" id="KW-0813">Transport</keyword>
<sequence>MNNILNQVLVTSLVVICLAIITVLIYYLFNKRFYDKQRKHFEELHLNLKVNDQVEFSNGLIGTIVKVGSEYCDIKVKSGAVMTVSRFAISRFVEGDL</sequence>
<dbReference type="SMART" id="SM01323">
    <property type="entry name" value="YajC"/>
    <property type="match status" value="1"/>
</dbReference>
<comment type="similarity">
    <text evidence="2">Belongs to the YajC family.</text>
</comment>
<evidence type="ECO:0000313" key="11">
    <source>
        <dbReference type="EMBL" id="SEQ30851.1"/>
    </source>
</evidence>
<accession>A0A1H9EYY7</accession>
<proteinExistence type="inferred from homology"/>
<evidence type="ECO:0000256" key="9">
    <source>
        <dbReference type="ARBA" id="ARBA00023136"/>
    </source>
</evidence>
<reference evidence="11 12" key="1">
    <citation type="submission" date="2016-10" db="EMBL/GenBank/DDBJ databases">
        <authorList>
            <person name="de Groot N.N."/>
        </authorList>
    </citation>
    <scope>NUCLEOTIDE SEQUENCE [LARGE SCALE GENOMIC DNA]</scope>
    <source>
        <strain evidence="11 12">DSM 15695</strain>
    </source>
</reference>
<dbReference type="STRING" id="89093.SAMN04488558_10817"/>
<keyword evidence="7 10" id="KW-1133">Transmembrane helix</keyword>
<evidence type="ECO:0000313" key="12">
    <source>
        <dbReference type="Proteomes" id="UP000198833"/>
    </source>
</evidence>
<dbReference type="AlphaFoldDB" id="A0A1H9EYY7"/>
<evidence type="ECO:0000256" key="3">
    <source>
        <dbReference type="ARBA" id="ARBA00022448"/>
    </source>
</evidence>
<comment type="subcellular location">
    <subcellularLocation>
        <location evidence="1">Cell membrane</location>
        <topology evidence="1">Single-pass membrane protein</topology>
    </subcellularLocation>
</comment>
<evidence type="ECO:0000256" key="5">
    <source>
        <dbReference type="ARBA" id="ARBA00022692"/>
    </source>
</evidence>
<dbReference type="GO" id="GO:0015031">
    <property type="term" value="P:protein transport"/>
    <property type="evidence" value="ECO:0007669"/>
    <property type="project" value="UniProtKB-KW"/>
</dbReference>
<feature type="transmembrane region" description="Helical" evidence="10">
    <location>
        <begin position="6"/>
        <end position="29"/>
    </location>
</feature>
<dbReference type="GO" id="GO:0005886">
    <property type="term" value="C:plasma membrane"/>
    <property type="evidence" value="ECO:0007669"/>
    <property type="project" value="UniProtKB-SubCell"/>
</dbReference>
<dbReference type="EMBL" id="FOEN01000008">
    <property type="protein sequence ID" value="SEQ30851.1"/>
    <property type="molecule type" value="Genomic_DNA"/>
</dbReference>
<evidence type="ECO:0000256" key="10">
    <source>
        <dbReference type="SAM" id="Phobius"/>
    </source>
</evidence>
<dbReference type="RefSeq" id="WP_092572151.1">
    <property type="nucleotide sequence ID" value="NZ_CALUDV010000025.1"/>
</dbReference>
<keyword evidence="8" id="KW-0811">Translocation</keyword>
<dbReference type="Proteomes" id="UP000198833">
    <property type="component" value="Unassembled WGS sequence"/>
</dbReference>
<organism evidence="11 12">
    <name type="scientific">Ignavigranum ruoffiae</name>
    <dbReference type="NCBI Taxonomy" id="89093"/>
    <lineage>
        <taxon>Bacteria</taxon>
        <taxon>Bacillati</taxon>
        <taxon>Bacillota</taxon>
        <taxon>Bacilli</taxon>
        <taxon>Lactobacillales</taxon>
        <taxon>Aerococcaceae</taxon>
        <taxon>Ignavigranum</taxon>
    </lineage>
</organism>
<keyword evidence="9 10" id="KW-0472">Membrane</keyword>